<comment type="similarity">
    <text evidence="1">Belongs to the bacterial solute-binding protein 9 family.</text>
</comment>
<evidence type="ECO:0000313" key="6">
    <source>
        <dbReference type="Proteomes" id="UP000000602"/>
    </source>
</evidence>
<keyword evidence="6" id="KW-1185">Reference proteome</keyword>
<dbReference type="PANTHER" id="PTHR42953">
    <property type="entry name" value="HIGH-AFFINITY ZINC UPTAKE SYSTEM PROTEIN ZNUA-RELATED"/>
    <property type="match status" value="1"/>
</dbReference>
<dbReference type="SUPFAM" id="SSF53807">
    <property type="entry name" value="Helical backbone' metal receptor"/>
    <property type="match status" value="1"/>
</dbReference>
<evidence type="ECO:0000256" key="3">
    <source>
        <dbReference type="ARBA" id="ARBA00022729"/>
    </source>
</evidence>
<dbReference type="KEGG" id="dps:DP3060"/>
<dbReference type="AlphaFoldDB" id="Q6AIP1"/>
<dbReference type="Gene3D" id="3.40.50.1980">
    <property type="entry name" value="Nitrogenase molybdenum iron protein domain"/>
    <property type="match status" value="2"/>
</dbReference>
<sequence length="283" mass="31725">MKNRLLLLLSTILFFSTPCHGQTIPTVFVSIPPQKFFIDSIAGGNVQVQIMVNPGANPITYEPKPSQMIALSRSIAYFSIGVPFEQAWLDRIRGVNSHMNLIPTDKGIKKRKMTAQHGADGPGTDPHIWLSPRLVKVQALTIKDALIKLIPEKQSVFEKNYRTFLLQIDQLEQEIGASLLGQADKKFLVFHPSWGYFARDFGLTQVAIEIEGKEPKPAQLTAIIKECQQAGIRIIFAQPQFSQRSARTIAKAIRGQVILIDPLGENWLQNMRDVANKLQELTE</sequence>
<dbReference type="Proteomes" id="UP000000602">
    <property type="component" value="Chromosome"/>
</dbReference>
<proteinExistence type="inferred from homology"/>
<dbReference type="InterPro" id="IPR006127">
    <property type="entry name" value="ZnuA-like"/>
</dbReference>
<keyword evidence="2" id="KW-0813">Transport</keyword>
<feature type="chain" id="PRO_5004270514" evidence="4">
    <location>
        <begin position="22"/>
        <end position="283"/>
    </location>
</feature>
<evidence type="ECO:0000256" key="2">
    <source>
        <dbReference type="ARBA" id="ARBA00022448"/>
    </source>
</evidence>
<dbReference type="STRING" id="177439.DP3060"/>
<name>Q6AIP1_DESPS</name>
<evidence type="ECO:0000313" key="5">
    <source>
        <dbReference type="EMBL" id="CAG37789.1"/>
    </source>
</evidence>
<evidence type="ECO:0000256" key="4">
    <source>
        <dbReference type="SAM" id="SignalP"/>
    </source>
</evidence>
<accession>Q6AIP1</accession>
<dbReference type="GO" id="GO:0030001">
    <property type="term" value="P:metal ion transport"/>
    <property type="evidence" value="ECO:0007669"/>
    <property type="project" value="InterPro"/>
</dbReference>
<dbReference type="eggNOG" id="COG0803">
    <property type="taxonomic scope" value="Bacteria"/>
</dbReference>
<gene>
    <name evidence="5" type="ordered locus">DP3060</name>
</gene>
<dbReference type="GO" id="GO:0046872">
    <property type="term" value="F:metal ion binding"/>
    <property type="evidence" value="ECO:0007669"/>
    <property type="project" value="InterPro"/>
</dbReference>
<dbReference type="HOGENOM" id="CLU_016838_1_0_7"/>
<dbReference type="Pfam" id="PF01297">
    <property type="entry name" value="ZnuA"/>
    <property type="match status" value="1"/>
</dbReference>
<organism evidence="5 6">
    <name type="scientific">Desulfotalea psychrophila (strain LSv54 / DSM 12343)</name>
    <dbReference type="NCBI Taxonomy" id="177439"/>
    <lineage>
        <taxon>Bacteria</taxon>
        <taxon>Pseudomonadati</taxon>
        <taxon>Thermodesulfobacteriota</taxon>
        <taxon>Desulfobulbia</taxon>
        <taxon>Desulfobulbales</taxon>
        <taxon>Desulfocapsaceae</taxon>
        <taxon>Desulfotalea</taxon>
    </lineage>
</organism>
<feature type="signal peptide" evidence="4">
    <location>
        <begin position="1"/>
        <end position="21"/>
    </location>
</feature>
<reference evidence="6" key="1">
    <citation type="journal article" date="2004" name="Environ. Microbiol.">
        <title>The genome of Desulfotalea psychrophila, a sulfate-reducing bacterium from permanently cold Arctic sediments.</title>
        <authorList>
            <person name="Rabus R."/>
            <person name="Ruepp A."/>
            <person name="Frickey T."/>
            <person name="Rattei T."/>
            <person name="Fartmann B."/>
            <person name="Stark M."/>
            <person name="Bauer M."/>
            <person name="Zibat A."/>
            <person name="Lombardot T."/>
            <person name="Becker I."/>
            <person name="Amann J."/>
            <person name="Gellner K."/>
            <person name="Teeling H."/>
            <person name="Leuschner W.D."/>
            <person name="Gloeckner F.-O."/>
            <person name="Lupas A.N."/>
            <person name="Amann R."/>
            <person name="Klenk H.-P."/>
        </authorList>
    </citation>
    <scope>NUCLEOTIDE SEQUENCE [LARGE SCALE GENOMIC DNA]</scope>
    <source>
        <strain evidence="6">DSM 12343 / LSv54</strain>
    </source>
</reference>
<dbReference type="OrthoDB" id="9810636at2"/>
<dbReference type="PANTHER" id="PTHR42953:SF3">
    <property type="entry name" value="HIGH-AFFINITY ZINC UPTAKE SYSTEM PROTEIN ZNUA"/>
    <property type="match status" value="1"/>
</dbReference>
<dbReference type="RefSeq" id="WP_011190301.1">
    <property type="nucleotide sequence ID" value="NC_006138.1"/>
</dbReference>
<keyword evidence="3 4" id="KW-0732">Signal</keyword>
<dbReference type="InterPro" id="IPR050492">
    <property type="entry name" value="Bact_metal-bind_prot9"/>
</dbReference>
<evidence type="ECO:0000256" key="1">
    <source>
        <dbReference type="ARBA" id="ARBA00011028"/>
    </source>
</evidence>
<protein>
    <submittedName>
        <fullName evidence="5">Related to Mn/Zn ABC transporter, periplasmic solute binding protein</fullName>
    </submittedName>
</protein>
<dbReference type="EMBL" id="CR522870">
    <property type="protein sequence ID" value="CAG37789.1"/>
    <property type="molecule type" value="Genomic_DNA"/>
</dbReference>